<protein>
    <submittedName>
        <fullName evidence="1">Uncharacterized protein</fullName>
    </submittedName>
</protein>
<reference evidence="1 2" key="1">
    <citation type="journal article" date="2012" name="J. Biotechnol.">
        <title>Genome sequence of the plant growth promoting strain Bacillus amyloliquefaciens subsp. plantarum B9601-Y2 and expression of mersacidin and other secondary metabolites.</title>
        <authorList>
            <person name="He P."/>
            <person name="Hao K."/>
            <person name="Blom J."/>
            <person name="Ruckert C."/>
            <person name="Vater J."/>
            <person name="Mao Z."/>
            <person name="Wu Y."/>
            <person name="Hou M."/>
            <person name="He P."/>
            <person name="He Y."/>
            <person name="Borriss R."/>
        </authorList>
    </citation>
    <scope>NUCLEOTIDE SEQUENCE [LARGE SCALE GENOMIC DNA]</scope>
    <source>
        <strain evidence="1">Y2</strain>
    </source>
</reference>
<evidence type="ECO:0000313" key="1">
    <source>
        <dbReference type="EMBL" id="AFJ62026.1"/>
    </source>
</evidence>
<dbReference type="AlphaFoldDB" id="I2C5V2"/>
<dbReference type="KEGG" id="bya:BANAU_1847"/>
<dbReference type="EMBL" id="CP003332">
    <property type="protein sequence ID" value="AFJ62026.1"/>
    <property type="molecule type" value="Genomic_DNA"/>
</dbReference>
<proteinExistence type="predicted"/>
<dbReference type="PATRIC" id="fig|1126211.3.peg.1978"/>
<organism evidence="1 2">
    <name type="scientific">Bacillus amyloliquefaciens (strain Y2)</name>
    <name type="common">Bacillus amyloliquefaciens subsp. plantarum (strain B9601-Y2)</name>
    <dbReference type="NCBI Taxonomy" id="1155777"/>
    <lineage>
        <taxon>Bacteria</taxon>
        <taxon>Bacillati</taxon>
        <taxon>Bacillota</taxon>
        <taxon>Bacilli</taxon>
        <taxon>Bacillales</taxon>
        <taxon>Bacillaceae</taxon>
        <taxon>Bacillus</taxon>
        <taxon>Bacillus amyloliquefaciens group</taxon>
    </lineage>
</organism>
<sequence>MKTIKLYELVSQGKKPIIKFNDNVYEWIEESVDPMMMGKIIGVSIEYDEIKFLLDLNPFEAYNRSVARHDWRDDEGNNVLSWFETSFYPKNGIVAIYLPIDEKTEIAFDFIEEDSLLNEYAKNTQDMSYVEWLENEVKQLRIK</sequence>
<name>I2C5V2_BACAY</name>
<gene>
    <name evidence="1" type="ORF">MUS_2062</name>
</gene>
<evidence type="ECO:0000313" key="2">
    <source>
        <dbReference type="Proteomes" id="UP000002878"/>
    </source>
</evidence>
<accession>I2C5V2</accession>
<dbReference type="KEGG" id="bqy:MUS_2062"/>
<dbReference type="RefSeq" id="WP_014417978.1">
    <property type="nucleotide sequence ID" value="NC_017061.1"/>
</dbReference>
<dbReference type="Proteomes" id="UP000002878">
    <property type="component" value="Chromosome"/>
</dbReference>
<dbReference type="HOGENOM" id="CLU_1802131_0_0_9"/>